<evidence type="ECO:0000256" key="4">
    <source>
        <dbReference type="ARBA" id="ARBA00023163"/>
    </source>
</evidence>
<dbReference type="Pfam" id="PF03466">
    <property type="entry name" value="LysR_substrate"/>
    <property type="match status" value="1"/>
</dbReference>
<dbReference type="GO" id="GO:0003700">
    <property type="term" value="F:DNA-binding transcription factor activity"/>
    <property type="evidence" value="ECO:0007669"/>
    <property type="project" value="InterPro"/>
</dbReference>
<name>A0A927GUG0_9GAMM</name>
<dbReference type="SUPFAM" id="SSF53850">
    <property type="entry name" value="Periplasmic binding protein-like II"/>
    <property type="match status" value="1"/>
</dbReference>
<dbReference type="PRINTS" id="PR00039">
    <property type="entry name" value="HTHLYSR"/>
</dbReference>
<evidence type="ECO:0000256" key="2">
    <source>
        <dbReference type="ARBA" id="ARBA00023015"/>
    </source>
</evidence>
<dbReference type="InterPro" id="IPR000847">
    <property type="entry name" value="LysR_HTH_N"/>
</dbReference>
<dbReference type="SUPFAM" id="SSF46785">
    <property type="entry name" value="Winged helix' DNA-binding domain"/>
    <property type="match status" value="1"/>
</dbReference>
<accession>A0A927GUG0</accession>
<comment type="similarity">
    <text evidence="1">Belongs to the LysR transcriptional regulatory family.</text>
</comment>
<dbReference type="Proteomes" id="UP000610558">
    <property type="component" value="Unassembled WGS sequence"/>
</dbReference>
<evidence type="ECO:0000313" key="7">
    <source>
        <dbReference type="Proteomes" id="UP000610558"/>
    </source>
</evidence>
<sequence length="298" mass="32858">MRSPRTSLEQWFCFLAVVDEGSYAKAAEAVNKSQSAVTYAVQKLEEQLGVPVFRIEGRKAVLTDAGQVLHRRGRALLEEAQRLESSARIMASGAEPSLRIVADTLFPRSVLLDCVNEVMNQFPETRVECLESVLSGGEEALLERRADLVITGIVPPGFLGDQLLRVRFVAVAHAEHSLHKMERALDYRDLRPFCQVVVRDTGQRRQRDSGWLDAARRLTVSRMEASVEAVSKGMGFAWLPEVAIRQELASGLLKPLPLLEGGERFAELFIVLPERDLAGPAALAAERLIKGAITALSC</sequence>
<feature type="domain" description="HTH lysR-type" evidence="5">
    <location>
        <begin position="6"/>
        <end position="63"/>
    </location>
</feature>
<dbReference type="Gene3D" id="1.10.10.10">
    <property type="entry name" value="Winged helix-like DNA-binding domain superfamily/Winged helix DNA-binding domain"/>
    <property type="match status" value="1"/>
</dbReference>
<dbReference type="Pfam" id="PF00126">
    <property type="entry name" value="HTH_1"/>
    <property type="match status" value="1"/>
</dbReference>
<dbReference type="InterPro" id="IPR005119">
    <property type="entry name" value="LysR_subst-bd"/>
</dbReference>
<evidence type="ECO:0000256" key="3">
    <source>
        <dbReference type="ARBA" id="ARBA00023125"/>
    </source>
</evidence>
<reference evidence="6" key="1">
    <citation type="submission" date="2020-09" db="EMBL/GenBank/DDBJ databases">
        <authorList>
            <person name="Yoon J.-W."/>
        </authorList>
    </citation>
    <scope>NUCLEOTIDE SEQUENCE</scope>
    <source>
        <strain evidence="6">KMU-158</strain>
    </source>
</reference>
<comment type="caution">
    <text evidence="6">The sequence shown here is derived from an EMBL/GenBank/DDBJ whole genome shotgun (WGS) entry which is preliminary data.</text>
</comment>
<evidence type="ECO:0000259" key="5">
    <source>
        <dbReference type="PROSITE" id="PS50931"/>
    </source>
</evidence>
<dbReference type="InterPro" id="IPR036390">
    <property type="entry name" value="WH_DNA-bd_sf"/>
</dbReference>
<dbReference type="AlphaFoldDB" id="A0A927GUG0"/>
<dbReference type="PANTHER" id="PTHR30126">
    <property type="entry name" value="HTH-TYPE TRANSCRIPTIONAL REGULATOR"/>
    <property type="match status" value="1"/>
</dbReference>
<evidence type="ECO:0000313" key="6">
    <source>
        <dbReference type="EMBL" id="MBD2857566.1"/>
    </source>
</evidence>
<protein>
    <submittedName>
        <fullName evidence="6">LysR family transcriptional regulator</fullName>
    </submittedName>
</protein>
<keyword evidence="7" id="KW-1185">Reference proteome</keyword>
<dbReference type="PROSITE" id="PS50931">
    <property type="entry name" value="HTH_LYSR"/>
    <property type="match status" value="1"/>
</dbReference>
<dbReference type="PANTHER" id="PTHR30126:SF88">
    <property type="entry name" value="TRANSCRIPTIONAL REGULATOR-RELATED"/>
    <property type="match status" value="1"/>
</dbReference>
<evidence type="ECO:0000256" key="1">
    <source>
        <dbReference type="ARBA" id="ARBA00009437"/>
    </source>
</evidence>
<organism evidence="6 7">
    <name type="scientific">Spongiibacter pelagi</name>
    <dbReference type="NCBI Taxonomy" id="2760804"/>
    <lineage>
        <taxon>Bacteria</taxon>
        <taxon>Pseudomonadati</taxon>
        <taxon>Pseudomonadota</taxon>
        <taxon>Gammaproteobacteria</taxon>
        <taxon>Cellvibrionales</taxon>
        <taxon>Spongiibacteraceae</taxon>
        <taxon>Spongiibacter</taxon>
    </lineage>
</organism>
<dbReference type="InterPro" id="IPR036388">
    <property type="entry name" value="WH-like_DNA-bd_sf"/>
</dbReference>
<dbReference type="GO" id="GO:0000976">
    <property type="term" value="F:transcription cis-regulatory region binding"/>
    <property type="evidence" value="ECO:0007669"/>
    <property type="project" value="TreeGrafter"/>
</dbReference>
<gene>
    <name evidence="6" type="ORF">IB286_01005</name>
</gene>
<keyword evidence="3" id="KW-0238">DNA-binding</keyword>
<dbReference type="Gene3D" id="3.40.190.290">
    <property type="match status" value="1"/>
</dbReference>
<dbReference type="EMBL" id="JACXLD010000001">
    <property type="protein sequence ID" value="MBD2857566.1"/>
    <property type="molecule type" value="Genomic_DNA"/>
</dbReference>
<proteinExistence type="inferred from homology"/>
<keyword evidence="4" id="KW-0804">Transcription</keyword>
<dbReference type="RefSeq" id="WP_190761801.1">
    <property type="nucleotide sequence ID" value="NZ_JACXLD010000001.1"/>
</dbReference>
<keyword evidence="2" id="KW-0805">Transcription regulation</keyword>